<dbReference type="GeneID" id="66777186"/>
<gene>
    <name evidence="1" type="ORF">J3T88_06235</name>
    <name evidence="2" type="ORF">NCTC13834_01802</name>
</gene>
<proteinExistence type="predicted"/>
<name>A0A291JKY9_9STAP</name>
<dbReference type="EMBL" id="JAFNLT010000004">
    <property type="protein sequence ID" value="MBO1226924.1"/>
    <property type="molecule type" value="Genomic_DNA"/>
</dbReference>
<evidence type="ECO:0000313" key="1">
    <source>
        <dbReference type="EMBL" id="MBO1226924.1"/>
    </source>
</evidence>
<evidence type="ECO:0000313" key="4">
    <source>
        <dbReference type="Proteomes" id="UP000664081"/>
    </source>
</evidence>
<dbReference type="AlphaFoldDB" id="A0A291JKY9"/>
<evidence type="ECO:0000313" key="3">
    <source>
        <dbReference type="Proteomes" id="UP000254412"/>
    </source>
</evidence>
<dbReference type="KEGG" id="snl:BJD96_14165"/>
<keyword evidence="4" id="KW-1185">Reference proteome</keyword>
<dbReference type="EMBL" id="UHDS01000001">
    <property type="protein sequence ID" value="SUM55438.1"/>
    <property type="molecule type" value="Genomic_DNA"/>
</dbReference>
<reference evidence="2 3" key="1">
    <citation type="submission" date="2018-06" db="EMBL/GenBank/DDBJ databases">
        <authorList>
            <consortium name="Pathogen Informatics"/>
            <person name="Doyle S."/>
        </authorList>
    </citation>
    <scope>NUCLEOTIDE SEQUENCE [LARGE SCALE GENOMIC DNA]</scope>
    <source>
        <strain evidence="2 3">NCTC13834</strain>
    </source>
</reference>
<reference evidence="1 4" key="2">
    <citation type="submission" date="2021-03" db="EMBL/GenBank/DDBJ databases">
        <title>Staphylococci and Mammaliicocci in bats.</title>
        <authorList>
            <person name="Fountain K."/>
        </authorList>
    </citation>
    <scope>NUCLEOTIDE SEQUENCE [LARGE SCALE GENOMIC DNA]</scope>
    <source>
        <strain evidence="1 4">18_1_E_SW</strain>
    </source>
</reference>
<dbReference type="RefSeq" id="WP_096810291.1">
    <property type="nucleotide sequence ID" value="NZ_BMCF01000004.1"/>
</dbReference>
<dbReference type="KEGG" id="snl:BJD96_08930"/>
<evidence type="ECO:0000313" key="2">
    <source>
        <dbReference type="EMBL" id="SUM55438.1"/>
    </source>
</evidence>
<dbReference type="Proteomes" id="UP000254412">
    <property type="component" value="Unassembled WGS sequence"/>
</dbReference>
<accession>A0A291JKY9</accession>
<dbReference type="Proteomes" id="UP000664081">
    <property type="component" value="Unassembled WGS sequence"/>
</dbReference>
<organism evidence="2 3">
    <name type="scientific">Staphylococcus nepalensis</name>
    <dbReference type="NCBI Taxonomy" id="214473"/>
    <lineage>
        <taxon>Bacteria</taxon>
        <taxon>Bacillati</taxon>
        <taxon>Bacillota</taxon>
        <taxon>Bacilli</taxon>
        <taxon>Bacillales</taxon>
        <taxon>Staphylococcaceae</taxon>
        <taxon>Staphylococcus</taxon>
    </lineage>
</organism>
<sequence length="87" mass="10142">MPKIITPPTSENTLTGNEVFVKPLYARATNIHKLFDFSQATTYNILNDYKKDDKGIKDLYISYSATMCLIDIEKFIEFLKTRHKKHL</sequence>
<protein>
    <submittedName>
        <fullName evidence="1">Helix-turn-helix domain-containing protein</fullName>
    </submittedName>
    <submittedName>
        <fullName evidence="2">Phage protein</fullName>
    </submittedName>
</protein>